<feature type="disulfide bond" evidence="5">
    <location>
        <begin position="926"/>
        <end position="969"/>
    </location>
</feature>
<dbReference type="Pfam" id="PF00084">
    <property type="entry name" value="Sushi"/>
    <property type="match status" value="9"/>
</dbReference>
<feature type="disulfide bond" evidence="5">
    <location>
        <begin position="717"/>
        <end position="744"/>
    </location>
</feature>
<feature type="domain" description="Sushi" evidence="6">
    <location>
        <begin position="805"/>
        <end position="865"/>
    </location>
</feature>
<feature type="domain" description="Sushi" evidence="6">
    <location>
        <begin position="1104"/>
        <end position="1161"/>
    </location>
</feature>
<keyword evidence="2" id="KW-0677">Repeat</keyword>
<dbReference type="PANTHER" id="PTHR45656:SF4">
    <property type="entry name" value="PROTEIN CBR-CLEC-78"/>
    <property type="match status" value="1"/>
</dbReference>
<evidence type="ECO:0000313" key="8">
    <source>
        <dbReference type="Proteomes" id="UP001174909"/>
    </source>
</evidence>
<feature type="disulfide bond" evidence="5">
    <location>
        <begin position="688"/>
        <end position="731"/>
    </location>
</feature>
<feature type="disulfide bond" evidence="5">
    <location>
        <begin position="656"/>
        <end position="683"/>
    </location>
</feature>
<keyword evidence="5" id="KW-0768">Sushi</keyword>
<feature type="disulfide bond" evidence="5">
    <location>
        <begin position="1074"/>
        <end position="1101"/>
    </location>
</feature>
<dbReference type="SUPFAM" id="SSF57535">
    <property type="entry name" value="Complement control module/SCR domain"/>
    <property type="match status" value="9"/>
</dbReference>
<evidence type="ECO:0000256" key="2">
    <source>
        <dbReference type="ARBA" id="ARBA00022737"/>
    </source>
</evidence>
<feature type="disulfide bond" evidence="5">
    <location>
        <begin position="836"/>
        <end position="863"/>
    </location>
</feature>
<dbReference type="SMART" id="SM00237">
    <property type="entry name" value="Calx_beta"/>
    <property type="match status" value="2"/>
</dbReference>
<name>A0AA35TT46_GEOBA</name>
<evidence type="ECO:0000313" key="7">
    <source>
        <dbReference type="EMBL" id="CAI8053955.1"/>
    </source>
</evidence>
<feature type="disulfide bond" evidence="5">
    <location>
        <begin position="807"/>
        <end position="850"/>
    </location>
</feature>
<keyword evidence="1" id="KW-0732">Signal</keyword>
<feature type="disulfide bond" evidence="5">
    <location>
        <begin position="955"/>
        <end position="982"/>
    </location>
</feature>
<dbReference type="InterPro" id="IPR000436">
    <property type="entry name" value="Sushi_SCR_CCP_dom"/>
</dbReference>
<organism evidence="7 8">
    <name type="scientific">Geodia barretti</name>
    <name type="common">Barrett's horny sponge</name>
    <dbReference type="NCBI Taxonomy" id="519541"/>
    <lineage>
        <taxon>Eukaryota</taxon>
        <taxon>Metazoa</taxon>
        <taxon>Porifera</taxon>
        <taxon>Demospongiae</taxon>
        <taxon>Heteroscleromorpha</taxon>
        <taxon>Tetractinellida</taxon>
        <taxon>Astrophorina</taxon>
        <taxon>Geodiidae</taxon>
        <taxon>Geodia</taxon>
    </lineage>
</organism>
<feature type="disulfide bond" evidence="5">
    <location>
        <begin position="775"/>
        <end position="802"/>
    </location>
</feature>
<dbReference type="PROSITE" id="PS50923">
    <property type="entry name" value="SUSHI"/>
    <property type="match status" value="9"/>
</dbReference>
<reference evidence="7" key="1">
    <citation type="submission" date="2023-03" db="EMBL/GenBank/DDBJ databases">
        <authorList>
            <person name="Steffen K."/>
            <person name="Cardenas P."/>
        </authorList>
    </citation>
    <scope>NUCLEOTIDE SEQUENCE</scope>
</reference>
<dbReference type="InterPro" id="IPR003644">
    <property type="entry name" value="Calx_beta"/>
</dbReference>
<dbReference type="InterPro" id="IPR038081">
    <property type="entry name" value="CalX-like_sf"/>
</dbReference>
<protein>
    <submittedName>
        <fullName evidence="7">p-selectin</fullName>
    </submittedName>
</protein>
<evidence type="ECO:0000256" key="5">
    <source>
        <dbReference type="PROSITE-ProRule" id="PRU00302"/>
    </source>
</evidence>
<dbReference type="Gene3D" id="2.10.70.10">
    <property type="entry name" value="Complement Module, domain 1"/>
    <property type="match status" value="9"/>
</dbReference>
<dbReference type="PANTHER" id="PTHR45656">
    <property type="entry name" value="PROTEIN CBR-CLEC-78"/>
    <property type="match status" value="1"/>
</dbReference>
<keyword evidence="3" id="KW-0106">Calcium</keyword>
<comment type="caution">
    <text evidence="7">The sequence shown here is derived from an EMBL/GenBank/DDBJ whole genome shotgun (WGS) entry which is preliminary data.</text>
</comment>
<feature type="domain" description="Sushi" evidence="6">
    <location>
        <begin position="1043"/>
        <end position="1103"/>
    </location>
</feature>
<feature type="domain" description="Sushi" evidence="6">
    <location>
        <begin position="747"/>
        <end position="804"/>
    </location>
</feature>
<feature type="domain" description="Sushi" evidence="6">
    <location>
        <begin position="924"/>
        <end position="984"/>
    </location>
</feature>
<keyword evidence="8" id="KW-1185">Reference proteome</keyword>
<feature type="domain" description="Sushi" evidence="6">
    <location>
        <begin position="866"/>
        <end position="923"/>
    </location>
</feature>
<evidence type="ECO:0000259" key="6">
    <source>
        <dbReference type="PROSITE" id="PS50923"/>
    </source>
</evidence>
<dbReference type="CDD" id="cd00033">
    <property type="entry name" value="CCP"/>
    <property type="match status" value="9"/>
</dbReference>
<accession>A0AA35TT46</accession>
<feature type="disulfide bond" evidence="5">
    <location>
        <begin position="1045"/>
        <end position="1088"/>
    </location>
</feature>
<evidence type="ECO:0000256" key="1">
    <source>
        <dbReference type="ARBA" id="ARBA00022729"/>
    </source>
</evidence>
<dbReference type="GO" id="GO:0016020">
    <property type="term" value="C:membrane"/>
    <property type="evidence" value="ECO:0007669"/>
    <property type="project" value="InterPro"/>
</dbReference>
<dbReference type="Proteomes" id="UP001174909">
    <property type="component" value="Unassembled WGS sequence"/>
</dbReference>
<feature type="domain" description="Sushi" evidence="6">
    <location>
        <begin position="985"/>
        <end position="1042"/>
    </location>
</feature>
<feature type="disulfide bond" evidence="5">
    <location>
        <begin position="1132"/>
        <end position="1159"/>
    </location>
</feature>
<gene>
    <name evidence="7" type="ORF">GBAR_LOCUS29493</name>
</gene>
<feature type="domain" description="Sushi" evidence="6">
    <location>
        <begin position="686"/>
        <end position="746"/>
    </location>
</feature>
<proteinExistence type="predicted"/>
<feature type="disulfide bond" evidence="5">
    <location>
        <begin position="1013"/>
        <end position="1040"/>
    </location>
</feature>
<sequence>MTQFSSFLPSLLSIPGNVTVEYDSSERPVLFHQISSSNAISVQVIALYVQSNKRITLRFTPDNPAIVPQLEGVGEYVRDAAVVNVTNNEALGMAMVTIGFTQRSQTVSEASVLPGRDLLHLPGIAAAAQTPATRDYTVVFEHIEFSSTAIVNGIPVDPGLDALFGLGSGRPLQYLSLLSLGEAIISPPSVAIRNDFVIEELECFTIRIFIEGGVPFMCNNEDTASNFSCTHTICIEDDDGPFIVEFVKTVYTVDESVGSVSVCVNLTRPETDILDETVQVFVIDNPNSTYIPAGAPLASPDPPDFLSRYSMIEGSDYQQQTAALNLIDDILISELNRIICYNQTIYDDTLVEANEYLGLSLGVRDGGSTTVLTLVNPMYGEASILILDNDGPISFGFDATVYTTSESQGMVEVRIVVQTPSTGGTPQPFSVSVSTTDDTAVAPDDYVAITGQIIQFNVGDTSHSLTLSIANDEMCETPNESFFVRISLVSSTGSIAISPSQTQVFIDDVNEPECVPTLSLSSGTYVALENEGSVEVCVVLNIPLNIPLDLIITTTATSSTDGEDFVGGQFPLFLFPGQTQECINITVIDDDTALEGREMFRVDLSTLFFPVPIDISTAEVTIIDNDMVECPTLSDPDNGNVNLSGNTFGQTAEYTCNTGFNLIGDSILICGADGQWTGNPPACEAVQCPTLDSPMNGSLLISGTGVGVYQDTATYACETGFNLVGMSERVCQSDGTWSGSNPTCQSIVCPLLRDPDNGNVNLSGNTFGQTAEYTCNNGFNLVGESILMCGADGQWTGDSPVCEAVQCPTLDSPMNGSLLISGTGVGVYQDTATYACETGFNLVGMSERVCQSDGTWSGSNPTCQSIVCPLLRDPDNGNVNLSGNTFGQTAEYTCNDGFNLVGDSILMCGADGQWTGDSPVCEAVQCPTLDSPMNGSLLISGTGVGVYQDTATYACETGFNLVGMSERVCQSDGTWSGSNPTCQSIVCPLLRDPDNGNVNLSGNTFGQTAEYTCNNGFNLVGESILMCGADGQWIGDSPVCEAVQCPILDSPMNGSVLISGTGVGVYQDTATYACETGFNLVGMSERVCQSDGTWSGSDPTCNMVVCPTLNDPNNGNVELSGNTFGQIAEYTCNTGFNLIGDSMLICGADGQWIGDSPVCEAVSLSCTATGLSEVVAINCSGVGPDTSLQCSFSGGPLHSCNVPILLTSNVSPPGSRFNVTILASTGGEDTVTYDITNTKTDVQASVPPLEVVLTGGSPRVNESSVEAEFVTTRPVTGVRCFLRYENKNDYKDCSSGSVSFTGLKPGRYVLKIFAYNKLTDVAAMKRVVNV</sequence>
<comment type="caution">
    <text evidence="5">Lacks conserved residue(s) required for the propagation of feature annotation.</text>
</comment>
<dbReference type="InterPro" id="IPR035976">
    <property type="entry name" value="Sushi/SCR/CCP_sf"/>
</dbReference>
<dbReference type="SMART" id="SM00032">
    <property type="entry name" value="CCP"/>
    <property type="match status" value="9"/>
</dbReference>
<dbReference type="EMBL" id="CASHTH010004132">
    <property type="protein sequence ID" value="CAI8053955.1"/>
    <property type="molecule type" value="Genomic_DNA"/>
</dbReference>
<keyword evidence="4 5" id="KW-1015">Disulfide bond</keyword>
<dbReference type="Gene3D" id="2.60.40.2030">
    <property type="match status" value="3"/>
</dbReference>
<dbReference type="Pfam" id="PF03160">
    <property type="entry name" value="Calx-beta"/>
    <property type="match status" value="3"/>
</dbReference>
<feature type="disulfide bond" evidence="5">
    <location>
        <begin position="894"/>
        <end position="921"/>
    </location>
</feature>
<dbReference type="SUPFAM" id="SSF141072">
    <property type="entry name" value="CalX-like"/>
    <property type="match status" value="2"/>
</dbReference>
<evidence type="ECO:0000256" key="3">
    <source>
        <dbReference type="ARBA" id="ARBA00022837"/>
    </source>
</evidence>
<evidence type="ECO:0000256" key="4">
    <source>
        <dbReference type="ARBA" id="ARBA00023157"/>
    </source>
</evidence>
<feature type="domain" description="Sushi" evidence="6">
    <location>
        <begin position="628"/>
        <end position="685"/>
    </location>
</feature>
<dbReference type="InterPro" id="IPR051277">
    <property type="entry name" value="SEZ6_CSMD_C4BPB_Regulators"/>
</dbReference>
<dbReference type="GO" id="GO:0007154">
    <property type="term" value="P:cell communication"/>
    <property type="evidence" value="ECO:0007669"/>
    <property type="project" value="InterPro"/>
</dbReference>